<dbReference type="Proteomes" id="UP000199137">
    <property type="component" value="Unassembled WGS sequence"/>
</dbReference>
<gene>
    <name evidence="1" type="ORF">SAMN05421854_110191</name>
</gene>
<dbReference type="EMBL" id="FOWC01000010">
    <property type="protein sequence ID" value="SFQ30580.1"/>
    <property type="molecule type" value="Genomic_DNA"/>
</dbReference>
<organism evidence="1 2">
    <name type="scientific">Amycolatopsis rubida</name>
    <dbReference type="NCBI Taxonomy" id="112413"/>
    <lineage>
        <taxon>Bacteria</taxon>
        <taxon>Bacillati</taxon>
        <taxon>Actinomycetota</taxon>
        <taxon>Actinomycetes</taxon>
        <taxon>Pseudonocardiales</taxon>
        <taxon>Pseudonocardiaceae</taxon>
        <taxon>Amycolatopsis</taxon>
    </lineage>
</organism>
<dbReference type="STRING" id="112413.SAMN05421854_110191"/>
<name>A0A1I5XF44_9PSEU</name>
<accession>A0A1I5XF44</accession>
<dbReference type="AlphaFoldDB" id="A0A1I5XF44"/>
<evidence type="ECO:0000313" key="1">
    <source>
        <dbReference type="EMBL" id="SFQ30580.1"/>
    </source>
</evidence>
<evidence type="ECO:0000313" key="2">
    <source>
        <dbReference type="Proteomes" id="UP000199137"/>
    </source>
</evidence>
<sequence length="41" mass="4322">MPTIVIGKSGCDNRAESVLTGDVDGGLSAGRTRETGRRMRT</sequence>
<proteinExistence type="predicted"/>
<reference evidence="1 2" key="1">
    <citation type="submission" date="2016-10" db="EMBL/GenBank/DDBJ databases">
        <authorList>
            <person name="de Groot N.N."/>
        </authorList>
    </citation>
    <scope>NUCLEOTIDE SEQUENCE [LARGE SCALE GENOMIC DNA]</scope>
    <source>
        <strain evidence="1 2">DSM 44637</strain>
    </source>
</reference>
<protein>
    <submittedName>
        <fullName evidence="1">Uncharacterized protein</fullName>
    </submittedName>
</protein>